<name>A0A2A2KGN6_9BILA</name>
<keyword evidence="6" id="KW-0109">Calcium transport</keyword>
<evidence type="ECO:0000256" key="6">
    <source>
        <dbReference type="ARBA" id="ARBA00022568"/>
    </source>
</evidence>
<dbReference type="Gene3D" id="2.60.40.2030">
    <property type="match status" value="2"/>
</dbReference>
<keyword evidence="8" id="KW-0479">Metal-binding</keyword>
<evidence type="ECO:0000313" key="24">
    <source>
        <dbReference type="Proteomes" id="UP000218231"/>
    </source>
</evidence>
<sequence>MPRLWLAALAWLIGLVCLAEAGTNCSVADATKNCIDGMIVPIWRPFLDLDPLDRFLRGVIYFFVIAYLFLGISIVADRFMSSIEVITSMERSIIVKRPGLDPMEVKVRIWNDTVSNLTLMALGSSAPEILLSIIEVVARGFEAGDLGPTTIVGSAAFNLIMIIAICVVVIPKGEVRRQRHLDVFCVTATWSIFAYVWMYVILAVISPGQIEIWEGLLTFIFFPLTVLTAWIADIKIIQNRFLPHRYRRDSHGQIIATEAEEMKMLNGEAAGAGSLDPAVKAFEEHRQEFIELMREIRKKDPHITPTELQKQAEYEMISRGPKSRAFYRVQATRRLIGGGDIVKKRIDKEHNKALNAMVQAQDKQTRDNTCKVFFDPAHYTVLENVGSFDVVVGRDGGPEGLTVMVDYYTEDGTANAGSDYIPVKGTLTFYPEDKHQKINIEIVDDDVFEEDEHFYLHLRNLRVRTKDGLILDPSRIGGLPVAQLEMPATATIMILDDDHAGVFQFEHDHFQVVENCGHLQLKVQRHSGARGKVVIPYRTCDGTALGDKHFESKEGELVFDDNQTEAYVDLGIVDTEQYERSDYFFIELSPPIWAKKMNDLTKVQERFKRRMEKRERESSVCSDSRESIIDQALRSRRDSPADFLSPYDGRSMSTAGLPPTGALPPGEPRLFRARLSSWIGGLRAGEDEALRQSLTPSQLEIAELGKPRLGEYNKCQITIKESKEFQGIIDRMIKNANTKIMLGTSSWREQFAEALTISGGDDDDDDEGNGGDKEPEEPGCFDYFMHVLAVPWKLIFATIPPTDYVGGWASFTVAIFMIGVLTAIVGDLASQFGCWVGLKDAVTAISFVALGTSVPDTFASKVSAVQDKYADNAVGNVTGSNAVNVFLGIGIAWSLAAIVHWFRGDTFHVEPGSLGFSVMLFCLEAFACIAVIVLRRRPSIGGELGGPMCMRWVTSSFFCFLWLFYLLMSALEAYCIITGF</sequence>
<proteinExistence type="inferred from homology"/>
<dbReference type="Gene3D" id="1.20.1420.30">
    <property type="entry name" value="NCX, central ion-binding region"/>
    <property type="match status" value="2"/>
</dbReference>
<accession>A0A2A2KGN6</accession>
<dbReference type="SMART" id="SM00237">
    <property type="entry name" value="Calx_beta"/>
    <property type="match status" value="2"/>
</dbReference>
<keyword evidence="5" id="KW-1003">Cell membrane</keyword>
<dbReference type="Pfam" id="PF03160">
    <property type="entry name" value="Calx-beta"/>
    <property type="match status" value="1"/>
</dbReference>
<dbReference type="AlphaFoldDB" id="A0A2A2KGN6"/>
<evidence type="ECO:0000256" key="19">
    <source>
        <dbReference type="ARBA" id="ARBA00033667"/>
    </source>
</evidence>
<feature type="transmembrane region" description="Helical" evidence="20">
    <location>
        <begin position="808"/>
        <end position="829"/>
    </location>
</feature>
<keyword evidence="7 20" id="KW-0812">Transmembrane</keyword>
<evidence type="ECO:0000256" key="11">
    <source>
        <dbReference type="ARBA" id="ARBA00022837"/>
    </source>
</evidence>
<evidence type="ECO:0000256" key="12">
    <source>
        <dbReference type="ARBA" id="ARBA00022860"/>
    </source>
</evidence>
<evidence type="ECO:0000256" key="4">
    <source>
        <dbReference type="ARBA" id="ARBA00022449"/>
    </source>
</evidence>
<feature type="chain" id="PRO_5012674636" description="Calx-beta domain-containing protein" evidence="21">
    <location>
        <begin position="22"/>
        <end position="980"/>
    </location>
</feature>
<evidence type="ECO:0000256" key="16">
    <source>
        <dbReference type="ARBA" id="ARBA00023136"/>
    </source>
</evidence>
<dbReference type="GO" id="GO:0098703">
    <property type="term" value="P:calcium ion import across plasma membrane"/>
    <property type="evidence" value="ECO:0007669"/>
    <property type="project" value="TreeGrafter"/>
</dbReference>
<dbReference type="InterPro" id="IPR044880">
    <property type="entry name" value="NCX_ion-bd_dom_sf"/>
</dbReference>
<keyword evidence="11" id="KW-0106">Calcium</keyword>
<evidence type="ECO:0000256" key="15">
    <source>
        <dbReference type="ARBA" id="ARBA00023065"/>
    </source>
</evidence>
<dbReference type="Pfam" id="PF01699">
    <property type="entry name" value="Na_Ca_ex"/>
    <property type="match status" value="2"/>
</dbReference>
<evidence type="ECO:0000256" key="7">
    <source>
        <dbReference type="ARBA" id="ARBA00022692"/>
    </source>
</evidence>
<keyword evidence="10" id="KW-0677">Repeat</keyword>
<dbReference type="InterPro" id="IPR004836">
    <property type="entry name" value="Na_Ca_Ex"/>
</dbReference>
<dbReference type="InterPro" id="IPR032452">
    <property type="entry name" value="Na_Ca_Ex_C-exten"/>
</dbReference>
<evidence type="ECO:0000256" key="1">
    <source>
        <dbReference type="ARBA" id="ARBA00004651"/>
    </source>
</evidence>
<feature type="transmembrane region" description="Helical" evidence="20">
    <location>
        <begin position="150"/>
        <end position="171"/>
    </location>
</feature>
<keyword evidence="15" id="KW-0406">Ion transport</keyword>
<keyword evidence="4" id="KW-0050">Antiport</keyword>
<keyword evidence="3" id="KW-0813">Transport</keyword>
<comment type="subcellular location">
    <subcellularLocation>
        <location evidence="1">Cell membrane</location>
        <topology evidence="1">Multi-pass membrane protein</topology>
    </subcellularLocation>
</comment>
<dbReference type="PRINTS" id="PR01259">
    <property type="entry name" value="NACAEXCHNGR"/>
</dbReference>
<gene>
    <name evidence="23" type="ORF">WR25_01011</name>
</gene>
<feature type="signal peptide" evidence="21">
    <location>
        <begin position="1"/>
        <end position="21"/>
    </location>
</feature>
<evidence type="ECO:0000256" key="3">
    <source>
        <dbReference type="ARBA" id="ARBA00022448"/>
    </source>
</evidence>
<evidence type="ECO:0000256" key="18">
    <source>
        <dbReference type="ARBA" id="ARBA00023201"/>
    </source>
</evidence>
<dbReference type="InterPro" id="IPR038081">
    <property type="entry name" value="CalX-like_sf"/>
</dbReference>
<feature type="transmembrane region" description="Helical" evidence="20">
    <location>
        <begin position="55"/>
        <end position="76"/>
    </location>
</feature>
<dbReference type="GO" id="GO:0005516">
    <property type="term" value="F:calmodulin binding"/>
    <property type="evidence" value="ECO:0007669"/>
    <property type="project" value="UniProtKB-KW"/>
</dbReference>
<evidence type="ECO:0000256" key="8">
    <source>
        <dbReference type="ARBA" id="ARBA00022723"/>
    </source>
</evidence>
<keyword evidence="13 20" id="KW-1133">Transmembrane helix</keyword>
<dbReference type="GO" id="GO:0030424">
    <property type="term" value="C:axon"/>
    <property type="evidence" value="ECO:0007669"/>
    <property type="project" value="TreeGrafter"/>
</dbReference>
<dbReference type="OrthoDB" id="418484at2759"/>
<keyword evidence="12" id="KW-0112">Calmodulin-binding</keyword>
<dbReference type="Proteomes" id="UP000218231">
    <property type="component" value="Unassembled WGS sequence"/>
</dbReference>
<feature type="transmembrane region" description="Helical" evidence="20">
    <location>
        <begin position="914"/>
        <end position="934"/>
    </location>
</feature>
<dbReference type="PANTHER" id="PTHR11878">
    <property type="entry name" value="SODIUM/CALCIUM EXCHANGER"/>
    <property type="match status" value="1"/>
</dbReference>
<feature type="transmembrane region" description="Helical" evidence="20">
    <location>
        <begin position="882"/>
        <end position="902"/>
    </location>
</feature>
<dbReference type="GO" id="GO:0005432">
    <property type="term" value="F:calcium:sodium antiporter activity"/>
    <property type="evidence" value="ECO:0007669"/>
    <property type="project" value="InterPro"/>
</dbReference>
<evidence type="ECO:0000256" key="20">
    <source>
        <dbReference type="SAM" id="Phobius"/>
    </source>
</evidence>
<feature type="transmembrane region" description="Helical" evidence="20">
    <location>
        <begin position="955"/>
        <end position="979"/>
    </location>
</feature>
<dbReference type="Pfam" id="PF16494">
    <property type="entry name" value="Na_Ca_ex_C"/>
    <property type="match status" value="1"/>
</dbReference>
<dbReference type="GO" id="GO:0042383">
    <property type="term" value="C:sarcolemma"/>
    <property type="evidence" value="ECO:0007669"/>
    <property type="project" value="TreeGrafter"/>
</dbReference>
<feature type="domain" description="Calx-beta" evidence="22">
    <location>
        <begin position="359"/>
        <end position="459"/>
    </location>
</feature>
<dbReference type="STRING" id="2018661.A0A2A2KGN6"/>
<evidence type="ECO:0000259" key="22">
    <source>
        <dbReference type="SMART" id="SM00237"/>
    </source>
</evidence>
<evidence type="ECO:0000256" key="2">
    <source>
        <dbReference type="ARBA" id="ARBA00007489"/>
    </source>
</evidence>
<feature type="transmembrane region" description="Helical" evidence="20">
    <location>
        <begin position="212"/>
        <end position="232"/>
    </location>
</feature>
<reference evidence="23 24" key="1">
    <citation type="journal article" date="2017" name="Curr. Biol.">
        <title>Genome architecture and evolution of a unichromosomal asexual nematode.</title>
        <authorList>
            <person name="Fradin H."/>
            <person name="Zegar C."/>
            <person name="Gutwein M."/>
            <person name="Lucas J."/>
            <person name="Kovtun M."/>
            <person name="Corcoran D."/>
            <person name="Baugh L.R."/>
            <person name="Kiontke K."/>
            <person name="Gunsalus K."/>
            <person name="Fitch D.H."/>
            <person name="Piano F."/>
        </authorList>
    </citation>
    <scope>NUCLEOTIDE SEQUENCE [LARGE SCALE GENOMIC DNA]</scope>
    <source>
        <strain evidence="23">PF1309</strain>
    </source>
</reference>
<dbReference type="InterPro" id="IPR051171">
    <property type="entry name" value="CaCA"/>
</dbReference>
<dbReference type="GO" id="GO:0098794">
    <property type="term" value="C:postsynapse"/>
    <property type="evidence" value="ECO:0007669"/>
    <property type="project" value="TreeGrafter"/>
</dbReference>
<organism evidence="23 24">
    <name type="scientific">Diploscapter pachys</name>
    <dbReference type="NCBI Taxonomy" id="2018661"/>
    <lineage>
        <taxon>Eukaryota</taxon>
        <taxon>Metazoa</taxon>
        <taxon>Ecdysozoa</taxon>
        <taxon>Nematoda</taxon>
        <taxon>Chromadorea</taxon>
        <taxon>Rhabditida</taxon>
        <taxon>Rhabditina</taxon>
        <taxon>Rhabditomorpha</taxon>
        <taxon>Rhabditoidea</taxon>
        <taxon>Rhabditidae</taxon>
        <taxon>Diploscapter</taxon>
    </lineage>
</organism>
<evidence type="ECO:0000256" key="17">
    <source>
        <dbReference type="ARBA" id="ARBA00023180"/>
    </source>
</evidence>
<keyword evidence="14" id="KW-0915">Sodium</keyword>
<feature type="transmembrane region" description="Helical" evidence="20">
    <location>
        <begin position="183"/>
        <end position="206"/>
    </location>
</feature>
<feature type="transmembrane region" description="Helical" evidence="20">
    <location>
        <begin position="117"/>
        <end position="138"/>
    </location>
</feature>
<evidence type="ECO:0000256" key="5">
    <source>
        <dbReference type="ARBA" id="ARBA00022475"/>
    </source>
</evidence>
<feature type="domain" description="Calx-beta" evidence="22">
    <location>
        <begin position="490"/>
        <end position="589"/>
    </location>
</feature>
<comment type="caution">
    <text evidence="23">The sequence shown here is derived from an EMBL/GenBank/DDBJ whole genome shotgun (WGS) entry which is preliminary data.</text>
</comment>
<dbReference type="EMBL" id="LIAE01008659">
    <property type="protein sequence ID" value="PAV73101.1"/>
    <property type="molecule type" value="Genomic_DNA"/>
</dbReference>
<keyword evidence="17" id="KW-0325">Glycoprotein</keyword>
<dbReference type="InterPro" id="IPR003644">
    <property type="entry name" value="Calx_beta"/>
</dbReference>
<dbReference type="PANTHER" id="PTHR11878:SF65">
    <property type="entry name" value="NA_CA-EXCHANGE PROTEIN, ISOFORM G"/>
    <property type="match status" value="1"/>
</dbReference>
<dbReference type="NCBIfam" id="TIGR00845">
    <property type="entry name" value="caca"/>
    <property type="match status" value="1"/>
</dbReference>
<comment type="similarity">
    <text evidence="2">Belongs to the Ca(2+):cation antiporter (CaCA) (TC 2.A.19) family. SLC8 subfamily.</text>
</comment>
<dbReference type="InterPro" id="IPR004837">
    <property type="entry name" value="NaCa_Exmemb"/>
</dbReference>
<evidence type="ECO:0000313" key="23">
    <source>
        <dbReference type="EMBL" id="PAV73101.1"/>
    </source>
</evidence>
<comment type="catalytic activity">
    <reaction evidence="19">
        <text>Ca(2+)(in) + 3 Na(+)(out) = Ca(2+)(out) + 3 Na(+)(in)</text>
        <dbReference type="Rhea" id="RHEA:69955"/>
        <dbReference type="ChEBI" id="CHEBI:29101"/>
        <dbReference type="ChEBI" id="CHEBI:29108"/>
    </reaction>
</comment>
<dbReference type="SUPFAM" id="SSF141072">
    <property type="entry name" value="CalX-like"/>
    <property type="match status" value="2"/>
</dbReference>
<keyword evidence="16 20" id="KW-0472">Membrane</keyword>
<evidence type="ECO:0000256" key="21">
    <source>
        <dbReference type="SAM" id="SignalP"/>
    </source>
</evidence>
<dbReference type="GO" id="GO:0046872">
    <property type="term" value="F:metal ion binding"/>
    <property type="evidence" value="ECO:0007669"/>
    <property type="project" value="UniProtKB-KW"/>
</dbReference>
<keyword evidence="9 21" id="KW-0732">Signal</keyword>
<evidence type="ECO:0000256" key="13">
    <source>
        <dbReference type="ARBA" id="ARBA00022989"/>
    </source>
</evidence>
<evidence type="ECO:0000256" key="14">
    <source>
        <dbReference type="ARBA" id="ARBA00023053"/>
    </source>
</evidence>
<keyword evidence="24" id="KW-1185">Reference proteome</keyword>
<evidence type="ECO:0000256" key="10">
    <source>
        <dbReference type="ARBA" id="ARBA00022737"/>
    </source>
</evidence>
<keyword evidence="18" id="KW-0739">Sodium transport</keyword>
<evidence type="ECO:0000256" key="9">
    <source>
        <dbReference type="ARBA" id="ARBA00022729"/>
    </source>
</evidence>
<protein>
    <recommendedName>
        <fullName evidence="22">Calx-beta domain-containing protein</fullName>
    </recommendedName>
</protein>
<dbReference type="GO" id="GO:0007154">
    <property type="term" value="P:cell communication"/>
    <property type="evidence" value="ECO:0007669"/>
    <property type="project" value="InterPro"/>
</dbReference>